<organism evidence="2 3">
    <name type="scientific">Symbiodinium necroappetens</name>
    <dbReference type="NCBI Taxonomy" id="1628268"/>
    <lineage>
        <taxon>Eukaryota</taxon>
        <taxon>Sar</taxon>
        <taxon>Alveolata</taxon>
        <taxon>Dinophyceae</taxon>
        <taxon>Suessiales</taxon>
        <taxon>Symbiodiniaceae</taxon>
        <taxon>Symbiodinium</taxon>
    </lineage>
</organism>
<comment type="caution">
    <text evidence="2">The sequence shown here is derived from an EMBL/GenBank/DDBJ whole genome shotgun (WGS) entry which is preliminary data.</text>
</comment>
<feature type="compositionally biased region" description="Polar residues" evidence="1">
    <location>
        <begin position="511"/>
        <end position="520"/>
    </location>
</feature>
<dbReference type="EMBL" id="CAJNJA010102830">
    <property type="protein sequence ID" value="CAE7945012.1"/>
    <property type="molecule type" value="Genomic_DNA"/>
</dbReference>
<proteinExistence type="predicted"/>
<accession>A0A813CPJ3</accession>
<dbReference type="Proteomes" id="UP000601435">
    <property type="component" value="Unassembled WGS sequence"/>
</dbReference>
<evidence type="ECO:0000313" key="2">
    <source>
        <dbReference type="EMBL" id="CAE7945012.1"/>
    </source>
</evidence>
<feature type="region of interest" description="Disordered" evidence="1">
    <location>
        <begin position="455"/>
        <end position="522"/>
    </location>
</feature>
<dbReference type="OrthoDB" id="441098at2759"/>
<evidence type="ECO:0000256" key="1">
    <source>
        <dbReference type="SAM" id="MobiDB-lite"/>
    </source>
</evidence>
<dbReference type="AlphaFoldDB" id="A0A813CPJ3"/>
<evidence type="ECO:0000313" key="3">
    <source>
        <dbReference type="Proteomes" id="UP000601435"/>
    </source>
</evidence>
<reference evidence="2" key="1">
    <citation type="submission" date="2021-02" db="EMBL/GenBank/DDBJ databases">
        <authorList>
            <person name="Dougan E. K."/>
            <person name="Rhodes N."/>
            <person name="Thang M."/>
            <person name="Chan C."/>
        </authorList>
    </citation>
    <scope>NUCLEOTIDE SEQUENCE</scope>
</reference>
<keyword evidence="3" id="KW-1185">Reference proteome</keyword>
<sequence>MIPSQWERHSSRACSSDSLLLQASEATIVDRGLSLGRALLSEADCRAQCDARWDCSFASWSSSSCSLYSQCLQVSKSQFKLFQKSSDARWQLGPLLISNLLSLLFPSMSGLAMCSVLASAGWSLVASGLEIGVAAALSAASLVLQFAAQQQLQERKMHVQKDEAAKNVRQREIEQKLWKEAGSVWNRFRGLVHNPLDEIVNAMESVADRAWEIEQLLDQEAENAAVEDGKSSALAVKGMPNATVKAGLLNKAKHHLQAYASRLQSDPGMAFDRDDLLTELAKATEDAGAAAGGAAVDICKKVAFAVSGGWIGVGAAVGATVASHGRASNSAEAPGATESLAVVEDGDGLQRRATKGTLGFVFGCEPEFSSVFCPLRAFDEQLATAGLIPIGGNRRGAGQGEVGKKQHGGRPMQMARLIADGGTPEVMEKARLIADRRQSSLHWEGGLAPRLLARDLSGRSRHRNQSPDPSKALGSIPGKTETIPRPADAVQRSEQSVTDADAPQKSGGTEEVSTPGTASECTDADPCEVAVAASPAKQITRPGLAALALLLTLLPGFLCRMLEVNLPSIQLHFQRTDGRDHLPSDISRQQVLEVIRGNSALPKRWQISESDAASGDPVVYVTTSTASRWEETLFVERQFRQLKERIHALLLIRLAPFDQCEEREERDKVEEFISEHNSYKHFGKPVWICSWDGELKIDDAELRLSVNRLDRALLPYWWRALAMPKFLW</sequence>
<protein>
    <submittedName>
        <fullName evidence="2">Uncharacterized protein</fullName>
    </submittedName>
</protein>
<name>A0A813CPJ3_9DINO</name>
<gene>
    <name evidence="2" type="ORF">SNEC2469_LOCUS35474</name>
</gene>